<keyword evidence="8" id="KW-0067">ATP-binding</keyword>
<evidence type="ECO:0000256" key="1">
    <source>
        <dbReference type="ARBA" id="ARBA00004251"/>
    </source>
</evidence>
<evidence type="ECO:0000313" key="15">
    <source>
        <dbReference type="Proteomes" id="UP001140206"/>
    </source>
</evidence>
<evidence type="ECO:0000256" key="7">
    <source>
        <dbReference type="ARBA" id="ARBA00022741"/>
    </source>
</evidence>
<dbReference type="InterPro" id="IPR003591">
    <property type="entry name" value="Leu-rich_rpt_typical-subtyp"/>
</dbReference>
<dbReference type="InterPro" id="IPR032675">
    <property type="entry name" value="LRR_dom_sf"/>
</dbReference>
<dbReference type="PRINTS" id="PR00019">
    <property type="entry name" value="LEURICHRPT"/>
</dbReference>
<keyword evidence="2" id="KW-1003">Cell membrane</keyword>
<evidence type="ECO:0000256" key="13">
    <source>
        <dbReference type="SAM" id="SignalP"/>
    </source>
</evidence>
<keyword evidence="11" id="KW-0675">Receptor</keyword>
<dbReference type="FunFam" id="3.80.10.10:FF:000269">
    <property type="entry name" value="Piriformospora indica-insensitive protein 2"/>
    <property type="match status" value="1"/>
</dbReference>
<dbReference type="SUPFAM" id="SSF52058">
    <property type="entry name" value="L domain-like"/>
    <property type="match status" value="1"/>
</dbReference>
<dbReference type="Proteomes" id="UP001140206">
    <property type="component" value="Chromosome 4"/>
</dbReference>
<keyword evidence="15" id="KW-1185">Reference proteome</keyword>
<dbReference type="PANTHER" id="PTHR48053:SF71">
    <property type="entry name" value="LEUCINE RICH REPEAT FAMILY PROTEIN, EXPRESSED"/>
    <property type="match status" value="1"/>
</dbReference>
<organism evidence="14 15">
    <name type="scientific">Rhynchospora pubera</name>
    <dbReference type="NCBI Taxonomy" id="906938"/>
    <lineage>
        <taxon>Eukaryota</taxon>
        <taxon>Viridiplantae</taxon>
        <taxon>Streptophyta</taxon>
        <taxon>Embryophyta</taxon>
        <taxon>Tracheophyta</taxon>
        <taxon>Spermatophyta</taxon>
        <taxon>Magnoliopsida</taxon>
        <taxon>Liliopsida</taxon>
        <taxon>Poales</taxon>
        <taxon>Cyperaceae</taxon>
        <taxon>Cyperoideae</taxon>
        <taxon>Rhynchosporeae</taxon>
        <taxon>Rhynchospora</taxon>
    </lineage>
</organism>
<feature type="chain" id="PRO_5043440280" evidence="13">
    <location>
        <begin position="23"/>
        <end position="491"/>
    </location>
</feature>
<evidence type="ECO:0000256" key="6">
    <source>
        <dbReference type="ARBA" id="ARBA00022737"/>
    </source>
</evidence>
<dbReference type="Pfam" id="PF13855">
    <property type="entry name" value="LRR_8"/>
    <property type="match status" value="2"/>
</dbReference>
<name>A0AAV8DHF1_9POAL</name>
<comment type="subcellular location">
    <subcellularLocation>
        <location evidence="1">Cell membrane</location>
        <topology evidence="1">Single-pass type I membrane protein</topology>
    </subcellularLocation>
</comment>
<evidence type="ECO:0000256" key="12">
    <source>
        <dbReference type="ARBA" id="ARBA00023180"/>
    </source>
</evidence>
<dbReference type="FunFam" id="3.80.10.10:FF:000041">
    <property type="entry name" value="LRR receptor-like serine/threonine-protein kinase ERECTA"/>
    <property type="match status" value="1"/>
</dbReference>
<dbReference type="SMART" id="SM00369">
    <property type="entry name" value="LRR_TYP"/>
    <property type="match status" value="6"/>
</dbReference>
<accession>A0AAV8DHF1</accession>
<evidence type="ECO:0000256" key="10">
    <source>
        <dbReference type="ARBA" id="ARBA00023136"/>
    </source>
</evidence>
<feature type="signal peptide" evidence="13">
    <location>
        <begin position="1"/>
        <end position="22"/>
    </location>
</feature>
<keyword evidence="9" id="KW-1133">Transmembrane helix</keyword>
<dbReference type="AlphaFoldDB" id="A0AAV8DHF1"/>
<dbReference type="PANTHER" id="PTHR48053">
    <property type="entry name" value="LEUCINE RICH REPEAT FAMILY PROTEIN, EXPRESSED"/>
    <property type="match status" value="1"/>
</dbReference>
<dbReference type="Gene3D" id="3.80.10.10">
    <property type="entry name" value="Ribonuclease Inhibitor"/>
    <property type="match status" value="3"/>
</dbReference>
<gene>
    <name evidence="14" type="ORF">LUZ62_078800</name>
</gene>
<dbReference type="InterPro" id="IPR001611">
    <property type="entry name" value="Leu-rich_rpt"/>
</dbReference>
<keyword evidence="3" id="KW-0433">Leucine-rich repeat</keyword>
<dbReference type="Pfam" id="PF00560">
    <property type="entry name" value="LRR_1"/>
    <property type="match status" value="2"/>
</dbReference>
<dbReference type="GO" id="GO:0051707">
    <property type="term" value="P:response to other organism"/>
    <property type="evidence" value="ECO:0007669"/>
    <property type="project" value="UniProtKB-ARBA"/>
</dbReference>
<proteinExistence type="predicted"/>
<reference evidence="14" key="1">
    <citation type="submission" date="2022-08" db="EMBL/GenBank/DDBJ databases">
        <authorList>
            <person name="Marques A."/>
        </authorList>
    </citation>
    <scope>NUCLEOTIDE SEQUENCE</scope>
    <source>
        <strain evidence="14">RhyPub2mFocal</strain>
        <tissue evidence="14">Leaves</tissue>
    </source>
</reference>
<evidence type="ECO:0000256" key="11">
    <source>
        <dbReference type="ARBA" id="ARBA00023170"/>
    </source>
</evidence>
<keyword evidence="4" id="KW-0812">Transmembrane</keyword>
<dbReference type="GO" id="GO:0004674">
    <property type="term" value="F:protein serine/threonine kinase activity"/>
    <property type="evidence" value="ECO:0007669"/>
    <property type="project" value="UniProtKB-EC"/>
</dbReference>
<protein>
    <submittedName>
        <fullName evidence="14">Protein TOO MANY MOUTHS</fullName>
    </submittedName>
</protein>
<evidence type="ECO:0000256" key="8">
    <source>
        <dbReference type="ARBA" id="ARBA00022840"/>
    </source>
</evidence>
<evidence type="ECO:0000256" key="3">
    <source>
        <dbReference type="ARBA" id="ARBA00022614"/>
    </source>
</evidence>
<dbReference type="EMBL" id="JAMFTS010000004">
    <property type="protein sequence ID" value="KAJ4768425.1"/>
    <property type="molecule type" value="Genomic_DNA"/>
</dbReference>
<keyword evidence="6" id="KW-0677">Repeat</keyword>
<evidence type="ECO:0000256" key="9">
    <source>
        <dbReference type="ARBA" id="ARBA00022989"/>
    </source>
</evidence>
<sequence length="491" mass="53774">MPCIQLPFLFLIISTIPPLFNAEFTVILPDSSSAQALDPPTQPGGASTWARTDPTEQIAVQAIMAATGNDWTASIPDVCRGRWHGIECVPGLDGDVYHVVSLSFGALSDDTAFPACSSGATLSPAILSLPHLQSLFFYRCFTNNPQQIPNFLGQLGPKLRSLVLRENGHVGPIPTNLGNLTALHVLDLRGNQLMSTIPKSFQRLQNLQMFDLSHNTLSGLIPELKLPKLRILDLSYNALHGQVPEGFGQCGSLLKIDLSRNRLSGSIPNSIGKLTNLILLDLSHNSLTGPFPVMLRKMNALKALILNSNSMQESTIPNETFTGLKNLIMLVISDMGLAGTIPDSIGYLPLLRVLRLDRNKFNGTIPKSFKNLEKISELSISSNKLTGPVPFGKEMVWKLGKKLRVQNNLGLCFDETNSEAYEGIESLSGIERCKSENITGQLRSSNSIGVVAHQTKHLAMRFNLKFSGAERKYSVIYKVLLLSCLFFYCSL</sequence>
<evidence type="ECO:0000256" key="2">
    <source>
        <dbReference type="ARBA" id="ARBA00022475"/>
    </source>
</evidence>
<keyword evidence="12" id="KW-0325">Glycoprotein</keyword>
<comment type="caution">
    <text evidence="14">The sequence shown here is derived from an EMBL/GenBank/DDBJ whole genome shotgun (WGS) entry which is preliminary data.</text>
</comment>
<evidence type="ECO:0000256" key="5">
    <source>
        <dbReference type="ARBA" id="ARBA00022729"/>
    </source>
</evidence>
<keyword evidence="7" id="KW-0547">Nucleotide-binding</keyword>
<dbReference type="GO" id="GO:0005886">
    <property type="term" value="C:plasma membrane"/>
    <property type="evidence" value="ECO:0007669"/>
    <property type="project" value="UniProtKB-SubCell"/>
</dbReference>
<keyword evidence="5 13" id="KW-0732">Signal</keyword>
<evidence type="ECO:0000313" key="14">
    <source>
        <dbReference type="EMBL" id="KAJ4768425.1"/>
    </source>
</evidence>
<keyword evidence="10" id="KW-0472">Membrane</keyword>
<dbReference type="GO" id="GO:0005524">
    <property type="term" value="F:ATP binding"/>
    <property type="evidence" value="ECO:0007669"/>
    <property type="project" value="UniProtKB-KW"/>
</dbReference>
<dbReference type="InterPro" id="IPR051716">
    <property type="entry name" value="Plant_RL_S/T_kinase"/>
</dbReference>
<dbReference type="FunFam" id="3.80.10.10:FF:000356">
    <property type="entry name" value="LRR receptor-like serine/threonine-protein kinase"/>
    <property type="match status" value="1"/>
</dbReference>
<evidence type="ECO:0000256" key="4">
    <source>
        <dbReference type="ARBA" id="ARBA00022692"/>
    </source>
</evidence>